<dbReference type="GeneID" id="40088207"/>
<dbReference type="Pfam" id="PF03420">
    <property type="entry name" value="Peptidase_S77"/>
    <property type="match status" value="1"/>
</dbReference>
<evidence type="ECO:0000313" key="2">
    <source>
        <dbReference type="Proteomes" id="UP000223025"/>
    </source>
</evidence>
<dbReference type="EMBL" id="MF403008">
    <property type="protein sequence ID" value="AUZ94986.1"/>
    <property type="molecule type" value="Genomic_DNA"/>
</dbReference>
<protein>
    <submittedName>
        <fullName evidence="1">Prohead core protein</fullName>
    </submittedName>
</protein>
<accession>A0A2L0UZN2</accession>
<proteinExistence type="predicted"/>
<name>A0A2L0UZN2_9CAUD</name>
<dbReference type="KEGG" id="vg:40088207"/>
<sequence length="210" mass="22971">MSTKLTEHSTFDSAKIVVEGGGLNADGKPKDLYLKGTFIQGGSRNQNGRIYSVEEIRKAVDDINNVLKTNSVLGELDHPPELTINLDRVSHMITEMYMDGPNGIGKLKIIPTPMGNIAKVLIESGFKMGVSSRGSGDVDHNGHVHGFMIKTVDLVSDPSCVASVPVPIYESFLNHGQRGAIRYDMAQNANNDSAAQRYLREELLRFIDSL</sequence>
<organism evidence="1 2">
    <name type="scientific">Agrobacterium phage Atu_ph07</name>
    <dbReference type="NCBI Taxonomy" id="2024264"/>
    <lineage>
        <taxon>Viruses</taxon>
        <taxon>Duplodnaviria</taxon>
        <taxon>Heunggongvirae</taxon>
        <taxon>Uroviricota</taxon>
        <taxon>Caudoviricetes</taxon>
        <taxon>Polybotosvirus</taxon>
        <taxon>Polybotosvirus Atuph07</taxon>
    </lineage>
</organism>
<reference evidence="1 2" key="1">
    <citation type="submission" date="2017-06" db="EMBL/GenBank/DDBJ databases">
        <authorList>
            <person name="Kim H.J."/>
            <person name="Triplett B.A."/>
        </authorList>
    </citation>
    <scope>NUCLEOTIDE SEQUENCE [LARGE SCALE GENOMIC DNA]</scope>
</reference>
<dbReference type="Proteomes" id="UP000223025">
    <property type="component" value="Segment"/>
</dbReference>
<dbReference type="RefSeq" id="YP_009611869.1">
    <property type="nucleotide sequence ID" value="NC_042013.1"/>
</dbReference>
<dbReference type="InterPro" id="IPR005082">
    <property type="entry name" value="Peptidase_U9_T4_prohead"/>
</dbReference>
<dbReference type="OrthoDB" id="11000at10239"/>
<evidence type="ECO:0000313" key="1">
    <source>
        <dbReference type="EMBL" id="AUZ94986.1"/>
    </source>
</evidence>
<keyword evidence="2" id="KW-1185">Reference proteome</keyword>